<dbReference type="RefSeq" id="WP_166197255.1">
    <property type="nucleotide sequence ID" value="NZ_JAAOIV010000009.1"/>
</dbReference>
<organism evidence="1 2">
    <name type="scientific">Metallococcus carri</name>
    <dbReference type="NCBI Taxonomy" id="1656884"/>
    <lineage>
        <taxon>Bacteria</taxon>
        <taxon>Bacillati</taxon>
        <taxon>Actinomycetota</taxon>
        <taxon>Actinomycetes</taxon>
        <taxon>Micrococcales</taxon>
        <taxon>Dermacoccaceae</taxon>
        <taxon>Metallococcus</taxon>
    </lineage>
</organism>
<accession>A0A967B248</accession>
<keyword evidence="2" id="KW-1185">Reference proteome</keyword>
<dbReference type="AlphaFoldDB" id="A0A967B248"/>
<comment type="caution">
    <text evidence="1">The sequence shown here is derived from an EMBL/GenBank/DDBJ whole genome shotgun (WGS) entry which is preliminary data.</text>
</comment>
<evidence type="ECO:0000313" key="2">
    <source>
        <dbReference type="Proteomes" id="UP000744769"/>
    </source>
</evidence>
<gene>
    <name evidence="1" type="ORF">G9U51_12435</name>
</gene>
<proteinExistence type="predicted"/>
<dbReference type="EMBL" id="JAAOIV010000009">
    <property type="protein sequence ID" value="NHN56587.1"/>
    <property type="molecule type" value="Genomic_DNA"/>
</dbReference>
<dbReference type="Pfam" id="PF08893">
    <property type="entry name" value="DUF1839"/>
    <property type="match status" value="1"/>
</dbReference>
<dbReference type="InterPro" id="IPR014989">
    <property type="entry name" value="DUF1839"/>
</dbReference>
<name>A0A967B248_9MICO</name>
<protein>
    <submittedName>
        <fullName evidence="1">DUF1839 family protein</fullName>
    </submittedName>
</protein>
<sequence>MTRVRTPLAGDFRRHPLHDPSGPWPQTDCYLDVWISVLHGLGLDPVPALAPVLALSADDDQLTFVKTDERDLRELYGIRYGEHPLWVSLLEHVVTQAEAGHLLVVEADSFYLPDTAGTSYRTEHLKSSIVPVELDPDAQVMTYLHNNVQGQLCDDDFAAIFRSDALTGEASTWVPLPYVERVDLSGLQRLSSDELAEAARAVAVRQLADSTAAPLGSLPQWVDRHGERMAREGMPFFHRFAFATTRPAGFAAHLAGALASWFGERGADPVASREAASAFEEASGRAQQAQLKLTRVARGRSVDVEALATAYDTAWSTGIDRLGAALR</sequence>
<reference evidence="1" key="1">
    <citation type="submission" date="2020-03" db="EMBL/GenBank/DDBJ databases">
        <title>Draft sequencing of Calidifontibacter sp. DB0510.</title>
        <authorList>
            <person name="Kim D.-U."/>
        </authorList>
    </citation>
    <scope>NUCLEOTIDE SEQUENCE</scope>
    <source>
        <strain evidence="1">DB0510</strain>
    </source>
</reference>
<evidence type="ECO:0000313" key="1">
    <source>
        <dbReference type="EMBL" id="NHN56587.1"/>
    </source>
</evidence>
<dbReference type="Proteomes" id="UP000744769">
    <property type="component" value="Unassembled WGS sequence"/>
</dbReference>